<evidence type="ECO:0000313" key="2">
    <source>
        <dbReference type="Proteomes" id="UP000092993"/>
    </source>
</evidence>
<dbReference type="AlphaFoldDB" id="A0A1C7MN10"/>
<keyword evidence="2" id="KW-1185">Reference proteome</keyword>
<sequence>MGYLIGPSCLLLSTLPMDKRNTEFRLARLTKLLDIILLGKQTINPQNGPLFLEALSTHPDPATCISRLITAKTGLPSLQSSMRFDLSEAFLNGLATDFIMSSSRWWSRLSLGRIQPGFPGWNTAGERAAFFCVAATAARLDVAGEGYSLP</sequence>
<proteinExistence type="predicted"/>
<gene>
    <name evidence="1" type="ORF">A0H81_02229</name>
</gene>
<organism evidence="1 2">
    <name type="scientific">Grifola frondosa</name>
    <name type="common">Maitake</name>
    <name type="synonym">Polyporus frondosus</name>
    <dbReference type="NCBI Taxonomy" id="5627"/>
    <lineage>
        <taxon>Eukaryota</taxon>
        <taxon>Fungi</taxon>
        <taxon>Dikarya</taxon>
        <taxon>Basidiomycota</taxon>
        <taxon>Agaricomycotina</taxon>
        <taxon>Agaricomycetes</taxon>
        <taxon>Polyporales</taxon>
        <taxon>Grifolaceae</taxon>
        <taxon>Grifola</taxon>
    </lineage>
</organism>
<dbReference type="Proteomes" id="UP000092993">
    <property type="component" value="Unassembled WGS sequence"/>
</dbReference>
<name>A0A1C7MN10_GRIFR</name>
<dbReference type="STRING" id="5627.A0A1C7MN10"/>
<reference evidence="1 2" key="1">
    <citation type="submission" date="2016-03" db="EMBL/GenBank/DDBJ databases">
        <title>Whole genome sequencing of Grifola frondosa 9006-11.</title>
        <authorList>
            <person name="Min B."/>
            <person name="Park H."/>
            <person name="Kim J.-G."/>
            <person name="Cho H."/>
            <person name="Oh Y.-L."/>
            <person name="Kong W.-S."/>
            <person name="Choi I.-G."/>
        </authorList>
    </citation>
    <scope>NUCLEOTIDE SEQUENCE [LARGE SCALE GENOMIC DNA]</scope>
    <source>
        <strain evidence="1 2">9006-11</strain>
    </source>
</reference>
<protein>
    <submittedName>
        <fullName evidence="1">Uncharacterized protein</fullName>
    </submittedName>
</protein>
<accession>A0A1C7MN10</accession>
<evidence type="ECO:0000313" key="1">
    <source>
        <dbReference type="EMBL" id="OBZ78262.1"/>
    </source>
</evidence>
<comment type="caution">
    <text evidence="1">The sequence shown here is derived from an EMBL/GenBank/DDBJ whole genome shotgun (WGS) entry which is preliminary data.</text>
</comment>
<dbReference type="EMBL" id="LUGG01000002">
    <property type="protein sequence ID" value="OBZ78262.1"/>
    <property type="molecule type" value="Genomic_DNA"/>
</dbReference>